<keyword evidence="2" id="KW-1133">Transmembrane helix</keyword>
<dbReference type="EMBL" id="CP011021">
    <property type="protein sequence ID" value="AKA49759.1"/>
    <property type="molecule type" value="Genomic_DNA"/>
</dbReference>
<evidence type="ECO:0000313" key="5">
    <source>
        <dbReference type="EMBL" id="AKA49759.1"/>
    </source>
</evidence>
<dbReference type="Gene3D" id="1.20.120.1850">
    <property type="entry name" value="Ebh helix bundles repeating unit (S and A modules)"/>
    <property type="match status" value="7"/>
</dbReference>
<reference evidence="5 6" key="1">
    <citation type="journal article" date="2015" name="Genome Announc.">
        <title>Complete Genome Sequence of Mycoplasma meleagridis, a Possible Emerging Pathogen in Chickens.</title>
        <authorList>
            <person name="Abolnik C."/>
        </authorList>
    </citation>
    <scope>NUCLEOTIDE SEQUENCE [LARGE SCALE GENOMIC DNA]</scope>
    <source>
        <strain evidence="5 6">B2096 8B</strain>
    </source>
</reference>
<dbReference type="Pfam" id="PF07554">
    <property type="entry name" value="FIVAR"/>
    <property type="match status" value="5"/>
</dbReference>
<dbReference type="Pfam" id="PF01468">
    <property type="entry name" value="GA"/>
    <property type="match status" value="5"/>
</dbReference>
<dbReference type="Proteomes" id="UP000032722">
    <property type="component" value="Chromosome"/>
</dbReference>
<feature type="domain" description="Extracellular matrix-binding protein ebh GA module" evidence="4">
    <location>
        <begin position="907"/>
        <end position="969"/>
    </location>
</feature>
<keyword evidence="3" id="KW-0732">Signal</keyword>
<name>A0A0D5ZJ93_9BACT</name>
<organism evidence="6">
    <name type="scientific">Mycoplasmopsis gallinacea</name>
    <dbReference type="NCBI Taxonomy" id="29556"/>
    <lineage>
        <taxon>Bacteria</taxon>
        <taxon>Bacillati</taxon>
        <taxon>Mycoplasmatota</taxon>
        <taxon>Mycoplasmoidales</taxon>
        <taxon>Metamycoplasmataceae</taxon>
        <taxon>Mycoplasmopsis</taxon>
    </lineage>
</organism>
<feature type="signal peptide" evidence="3">
    <location>
        <begin position="1"/>
        <end position="25"/>
    </location>
</feature>
<evidence type="ECO:0000313" key="6">
    <source>
        <dbReference type="Proteomes" id="UP000032722"/>
    </source>
</evidence>
<dbReference type="SMART" id="SM00844">
    <property type="entry name" value="GA"/>
    <property type="match status" value="3"/>
</dbReference>
<feature type="coiled-coil region" evidence="1">
    <location>
        <begin position="1382"/>
        <end position="1423"/>
    </location>
</feature>
<dbReference type="PATRIC" id="fig|29556.3.peg.95"/>
<protein>
    <recommendedName>
        <fullName evidence="4">Extracellular matrix-binding protein ebh GA module domain-containing protein</fullName>
    </recommendedName>
</protein>
<feature type="coiled-coil region" evidence="1">
    <location>
        <begin position="1160"/>
        <end position="1220"/>
    </location>
</feature>
<feature type="domain" description="Extracellular matrix-binding protein ebh GA module" evidence="4">
    <location>
        <begin position="1182"/>
        <end position="1243"/>
    </location>
</feature>
<evidence type="ECO:0000256" key="2">
    <source>
        <dbReference type="SAM" id="Phobius"/>
    </source>
</evidence>
<dbReference type="InterPro" id="IPR020840">
    <property type="entry name" value="Extracell_matrix-bd_GA"/>
</dbReference>
<gene>
    <name evidence="5" type="ORF">VO56_00480</name>
</gene>
<feature type="coiled-coil region" evidence="1">
    <location>
        <begin position="1448"/>
        <end position="1508"/>
    </location>
</feature>
<dbReference type="SUPFAM" id="SSF46997">
    <property type="entry name" value="Bacterial immunoglobulin/albumin-binding domains"/>
    <property type="match status" value="4"/>
</dbReference>
<feature type="transmembrane region" description="Helical" evidence="2">
    <location>
        <begin position="1703"/>
        <end position="1724"/>
    </location>
</feature>
<sequence>MKKIKKISKVLLCTTLPFVPVVALAATSGGESNNTSNGDRSVVNNPQVVGNVPNSIIYINKDNMTFAHPQHYQYNFKDGTLKSNYYFNQGFERTLYGNKDYSIATIKMKGERDNKLENQDLWYESEQEWEVTFNRTAPFLQIEGYDFDMWSSSPRFGIVLSKALEFVEDSVEITVYKSTQSEEVYKTLKAPRITNNLKDLEFKMNNIVEDIPIPNKYNSEWLGYLTSYNRWTSSLVTWEGDDRKRLEPTWKPNRIYEDLLTNWRHGASADSQPIRAYFIDHWRSELEDLINKKGGNRFWYPPKSIVDGTVKSGDNWPNNWQMSKKFQDNVGTILGFGYNTGAKPTLDFNDQNWFKITFKTRKNQLMFDNKNTGGLAYVMAGWTTYDKNVDVYSFNWKAADVNPNRQNYSIDIKEFKEKDSKYKLPNSVSYQLVRPAGNGLEKAIVPEQSITLSDNGQRNNIDTWYSRIYNSFDKATNPTFWTAQYNGQNKNIFETWQLEPTISNPEEDIWDIITTSKVDPNDSNRLIFEVKYAINDLKLQKHNLREKLKKFKHLNTVQKEFYINKLNTINDANELKKLLDTEKNTGKIKDLDDKMGELKDLYEKSKNLRNGENFANYDQKYKAVFDEVLNKISTKISQNLNKEEVQGLIDEVKTLWEYYNSLEKIATLTNLTQDQKTKLNKEIQDKMAEVNAQASDKVTSFKNTSSKGDSINQLMKQLTSLKAAAEKAKTTNNYNLATGDKKPNLNNALAAVSRANTSVDKEQITTLITNLRNALDALDGDKTLNDAKAKGKEELAKLTHLNESQKALISNKISEAHTVEQVKALIKIEENGSKGSANLLNEKMQKLRELITSGEKATNSENQNYTNYDQATSNKKEALDTALKNAKDNLNTVGDSLEKVTDFVTKLETALNNLDGNTNLQTAKDNAIKAINNPQIFPNLNKAQKDALIALINSKNTLSDIETIVGSSENNYIGTAKDLNNATKYLKEEIVASEAIKNNDKYYNASVKVKNDFDTKFNEVSSKVNDNLTLDQATKLKEDLKNEREALDGVSSDILRNKLISKVSADSALSPVEKQILLDKINKAKSNDELNKINTIIDALSAKMGELVQKQAEANATKNGLDYENATDAFKKAFNDQIEKNAEFLNDVTNDEAFYNLDNLELINAEIDKLKKQTQDAIENLKNSAKTHLAESKTNAASAIEALEYLNNAQKQALKEQLNNATTIAPHEETLDKSVNEVLKEANDINDSMKALSDFIKKQIQKGNGSDPLVDLNYVDADSRLKTNFVTSYSKAKQALNKQNGKNLSNDEVKALLATLKNDFAALNGKTNRQNKVNELQNLINGAADVKNDEKFQNSSAQKQEQYNNAIANGEKVLKNKDNQTLNQIKDAINTIKDALLKIQNNKEDLKNKINNLPNLNNKEKEKFISEINKHQEDDDQIYNIYKDALDKNDKKQKLIDLIDEKENLSEEDKAQLKEHIKNSTYNSEEELNEAKENINNLDASISDLLSDQNENLTNEKLDSIINQINNIHLNNNDYLNLVKLLKSLNGINDALTKYQASSVSNKDYNDKKKNLENAIKENLTFVATDPRVVLQNDRLIRHQEVFVKLSKAEIGLVDAILSANKEAFEQNMENLKQVAPEQYVNFAKQIEQDKFFEIVSKKSKVSANEKQQLSKVSSEGVSKVLYSAYKTKVDSLKVGSAAALKWLVIMGGVLLTAAVIIFGIGFAKKRKKDN</sequence>
<evidence type="ECO:0000256" key="1">
    <source>
        <dbReference type="SAM" id="Coils"/>
    </source>
</evidence>
<accession>A0A0D5ZJ93</accession>
<feature type="domain" description="Extracellular matrix-binding protein ebh GA module" evidence="4">
    <location>
        <begin position="771"/>
        <end position="830"/>
    </location>
</feature>
<evidence type="ECO:0000256" key="3">
    <source>
        <dbReference type="SAM" id="SignalP"/>
    </source>
</evidence>
<feature type="chain" id="PRO_5002300576" description="Extracellular matrix-binding protein ebh GA module domain-containing protein" evidence="3">
    <location>
        <begin position="26"/>
        <end position="1731"/>
    </location>
</feature>
<proteinExistence type="predicted"/>
<dbReference type="KEGG" id="mgb:VO56_00480"/>
<keyword evidence="2" id="KW-0472">Membrane</keyword>
<keyword evidence="2" id="KW-0812">Transmembrane</keyword>
<dbReference type="InterPro" id="IPR009063">
    <property type="entry name" value="Ig/albumin-bd_sf"/>
</dbReference>
<evidence type="ECO:0000259" key="4">
    <source>
        <dbReference type="SMART" id="SM00844"/>
    </source>
</evidence>
<dbReference type="HOGENOM" id="CLU_250284_0_0_14"/>
<dbReference type="InterPro" id="IPR002988">
    <property type="entry name" value="GA_module"/>
</dbReference>
<keyword evidence="1" id="KW-0175">Coiled coil</keyword>